<dbReference type="SUPFAM" id="SSF53756">
    <property type="entry name" value="UDP-Glycosyltransferase/glycogen phosphorylase"/>
    <property type="match status" value="1"/>
</dbReference>
<dbReference type="AlphaFoldDB" id="B8GJT1"/>
<name>B8GJT1_METPE</name>
<gene>
    <name evidence="3" type="ordered locus">Mpal_0354</name>
</gene>
<organism evidence="3 4">
    <name type="scientific">Methanosphaerula palustris (strain ATCC BAA-1556 / DSM 19958 / E1-9c)</name>
    <dbReference type="NCBI Taxonomy" id="521011"/>
    <lineage>
        <taxon>Archaea</taxon>
        <taxon>Methanobacteriati</taxon>
        <taxon>Methanobacteriota</taxon>
        <taxon>Stenosarchaea group</taxon>
        <taxon>Methanomicrobia</taxon>
        <taxon>Methanomicrobiales</taxon>
        <taxon>Methanoregulaceae</taxon>
        <taxon>Methanosphaerula</taxon>
    </lineage>
</organism>
<reference evidence="3 4" key="1">
    <citation type="journal article" date="2015" name="Genome Announc.">
        <title>Complete Genome Sequence of Methanosphaerula palustris E1-9CT, a Hydrogenotrophic Methanogen Isolated from a Minerotrophic Fen Peatland.</title>
        <authorList>
            <person name="Cadillo-Quiroz H."/>
            <person name="Browne P."/>
            <person name="Kyrpides N."/>
            <person name="Woyke T."/>
            <person name="Goodwin L."/>
            <person name="Detter C."/>
            <person name="Yavitt J.B."/>
            <person name="Zinder S.H."/>
        </authorList>
    </citation>
    <scope>NUCLEOTIDE SEQUENCE [LARGE SCALE GENOMIC DNA]</scope>
    <source>
        <strain evidence="4">ATCC BAA-1556 / DSM 19958 / E1-9c</strain>
    </source>
</reference>
<proteinExistence type="predicted"/>
<dbReference type="EMBL" id="CP001338">
    <property type="protein sequence ID" value="ACL15735.1"/>
    <property type="molecule type" value="Genomic_DNA"/>
</dbReference>
<keyword evidence="4" id="KW-1185">Reference proteome</keyword>
<dbReference type="HOGENOM" id="CLU_009583_2_1_2"/>
<dbReference type="InterPro" id="IPR001296">
    <property type="entry name" value="Glyco_trans_1"/>
</dbReference>
<sequence length="402" mass="45558">MKILQIISSFPPAYSYGGPLQVAYNLSKNLVKQGDEVTVYSTDVLDQTHRNKNVENPGFLDGIKIFRFKNINNRLASKYRISCAPRIAYALNLNIKNYDIVHCHEYRAFEAIVMHHYAKKYHIPYIVQAHGAVLPVFEKQGIKKIYDILWGNQILRDASKLIAVSKVEKDQYLKMGMPENKIVIIPNGIDVSEYETLPERGIFRKKYGIASDEKVVLYLGRLHKRKGIDFLINTFSSLLDLKKDNKLIIAGPDDGFLEILMEIIKKLKIGKNVLVTGSLSKVEKIEAFVDADVLVYPGILEIFGLVPFEAIMCGTPVIVTDDCGCGEVIKEAKCGYLVKYGDTDDLRGRILNVLNDDIQSNLFVRDGQKFIKDNLSWSYLIEVVKQTYLECISQSNGVKHEL</sequence>
<evidence type="ECO:0000313" key="4">
    <source>
        <dbReference type="Proteomes" id="UP000002457"/>
    </source>
</evidence>
<dbReference type="Pfam" id="PF13439">
    <property type="entry name" value="Glyco_transf_4"/>
    <property type="match status" value="1"/>
</dbReference>
<protein>
    <submittedName>
        <fullName evidence="3">Glycosyl transferase group 1</fullName>
    </submittedName>
</protein>
<dbReference type="GO" id="GO:0016758">
    <property type="term" value="F:hexosyltransferase activity"/>
    <property type="evidence" value="ECO:0007669"/>
    <property type="project" value="TreeGrafter"/>
</dbReference>
<accession>B8GJT1</accession>
<dbReference type="GeneID" id="7272659"/>
<dbReference type="PANTHER" id="PTHR45947:SF3">
    <property type="entry name" value="SULFOQUINOVOSYL TRANSFERASE SQD2"/>
    <property type="match status" value="1"/>
</dbReference>
<dbReference type="STRING" id="521011.Mpal_0354"/>
<keyword evidence="3" id="KW-0808">Transferase</keyword>
<evidence type="ECO:0000313" key="3">
    <source>
        <dbReference type="EMBL" id="ACL15735.1"/>
    </source>
</evidence>
<dbReference type="RefSeq" id="WP_012617054.1">
    <property type="nucleotide sequence ID" value="NC_011832.1"/>
</dbReference>
<evidence type="ECO:0000259" key="1">
    <source>
        <dbReference type="Pfam" id="PF00534"/>
    </source>
</evidence>
<dbReference type="Proteomes" id="UP000002457">
    <property type="component" value="Chromosome"/>
</dbReference>
<dbReference type="OrthoDB" id="132546at2157"/>
<dbReference type="Pfam" id="PF00534">
    <property type="entry name" value="Glycos_transf_1"/>
    <property type="match status" value="1"/>
</dbReference>
<feature type="domain" description="Glycosyl transferase family 1" evidence="1">
    <location>
        <begin position="202"/>
        <end position="368"/>
    </location>
</feature>
<dbReference type="PANTHER" id="PTHR45947">
    <property type="entry name" value="SULFOQUINOVOSYL TRANSFERASE SQD2"/>
    <property type="match status" value="1"/>
</dbReference>
<dbReference type="KEGG" id="mpl:Mpal_0354"/>
<dbReference type="Gene3D" id="3.40.50.2000">
    <property type="entry name" value="Glycogen Phosphorylase B"/>
    <property type="match status" value="2"/>
</dbReference>
<dbReference type="eggNOG" id="arCOG01403">
    <property type="taxonomic scope" value="Archaea"/>
</dbReference>
<feature type="domain" description="Glycosyltransferase subfamily 4-like N-terminal" evidence="2">
    <location>
        <begin position="17"/>
        <end position="192"/>
    </location>
</feature>
<dbReference type="CAZy" id="GT4">
    <property type="family name" value="Glycosyltransferase Family 4"/>
</dbReference>
<dbReference type="InterPro" id="IPR028098">
    <property type="entry name" value="Glyco_trans_4-like_N"/>
</dbReference>
<dbReference type="InterPro" id="IPR050194">
    <property type="entry name" value="Glycosyltransferase_grp1"/>
</dbReference>
<evidence type="ECO:0000259" key="2">
    <source>
        <dbReference type="Pfam" id="PF13439"/>
    </source>
</evidence>